<dbReference type="InterPro" id="IPR015683">
    <property type="entry name" value="Ionotropic_Glu_rcpt"/>
</dbReference>
<dbReference type="EMBL" id="AP019298">
    <property type="protein sequence ID" value="BBG97140.1"/>
    <property type="molecule type" value="Genomic_DNA"/>
</dbReference>
<sequence length="220" mass="25135">MSLSESSPPLPLGKYPFFMEIHRKKLFIKLRPSVLLLKLSNGGIDIFPSLINSFQEANVNIAYKSCITSSSTNEQIIEELQKLKTLKTTVLLVHTSHYLMPCLFLNAKKVGMMSEGYIYAWILTSSNMNFLHSKDLSVIESSMQGVLGLKSYIPASASLQNLTTRLRRKFFMEDPNIEIRELTAEEIWAYDATWVLAEAVERARISQTSQENIELDYWMI</sequence>
<accession>A0A4Y1QZ46</accession>
<dbReference type="InterPro" id="IPR028082">
    <property type="entry name" value="Peripla_BP_I"/>
</dbReference>
<dbReference type="SUPFAM" id="SSF53822">
    <property type="entry name" value="Periplasmic binding protein-like I"/>
    <property type="match status" value="1"/>
</dbReference>
<dbReference type="PANTHER" id="PTHR34836">
    <property type="entry name" value="OS06G0188250 PROTEIN"/>
    <property type="match status" value="1"/>
</dbReference>
<evidence type="ECO:0000313" key="6">
    <source>
        <dbReference type="EMBL" id="BBG97140.1"/>
    </source>
</evidence>
<gene>
    <name evidence="6" type="ORF">Prudu_006166</name>
</gene>
<dbReference type="GO" id="GO:0016020">
    <property type="term" value="C:membrane"/>
    <property type="evidence" value="ECO:0007669"/>
    <property type="project" value="UniProtKB-SubCell"/>
</dbReference>
<evidence type="ECO:0000256" key="4">
    <source>
        <dbReference type="ARBA" id="ARBA00023136"/>
    </source>
</evidence>
<dbReference type="Gene3D" id="3.40.50.2300">
    <property type="match status" value="1"/>
</dbReference>
<protein>
    <recommendedName>
        <fullName evidence="5">Receptor ligand binding region domain-containing protein</fullName>
    </recommendedName>
</protein>
<comment type="subcellular location">
    <subcellularLocation>
        <location evidence="1">Membrane</location>
    </subcellularLocation>
</comment>
<dbReference type="AlphaFoldDB" id="A0A4Y1QZ46"/>
<evidence type="ECO:0000256" key="1">
    <source>
        <dbReference type="ARBA" id="ARBA00004370"/>
    </source>
</evidence>
<feature type="domain" description="Receptor ligand binding region" evidence="5">
    <location>
        <begin position="43"/>
        <end position="209"/>
    </location>
</feature>
<evidence type="ECO:0000256" key="3">
    <source>
        <dbReference type="ARBA" id="ARBA00022989"/>
    </source>
</evidence>
<keyword evidence="4" id="KW-0472">Membrane</keyword>
<dbReference type="Pfam" id="PF01094">
    <property type="entry name" value="ANF_receptor"/>
    <property type="match status" value="1"/>
</dbReference>
<keyword evidence="2" id="KW-0812">Transmembrane</keyword>
<evidence type="ECO:0000256" key="2">
    <source>
        <dbReference type="ARBA" id="ARBA00022692"/>
    </source>
</evidence>
<organism evidence="6">
    <name type="scientific">Prunus dulcis</name>
    <name type="common">Almond</name>
    <name type="synonym">Amygdalus dulcis</name>
    <dbReference type="NCBI Taxonomy" id="3755"/>
    <lineage>
        <taxon>Eukaryota</taxon>
        <taxon>Viridiplantae</taxon>
        <taxon>Streptophyta</taxon>
        <taxon>Embryophyta</taxon>
        <taxon>Tracheophyta</taxon>
        <taxon>Spermatophyta</taxon>
        <taxon>Magnoliopsida</taxon>
        <taxon>eudicotyledons</taxon>
        <taxon>Gunneridae</taxon>
        <taxon>Pentapetalae</taxon>
        <taxon>rosids</taxon>
        <taxon>fabids</taxon>
        <taxon>Rosales</taxon>
        <taxon>Rosaceae</taxon>
        <taxon>Amygdaloideae</taxon>
        <taxon>Amygdaleae</taxon>
        <taxon>Prunus</taxon>
    </lineage>
</organism>
<keyword evidence="3" id="KW-1133">Transmembrane helix</keyword>
<proteinExistence type="predicted"/>
<reference evidence="6" key="1">
    <citation type="journal article" date="2019" name="Science">
        <title>Mutation of a bHLH transcription factor allowed almond domestication.</title>
        <authorList>
            <person name="Sanchez-Perez R."/>
            <person name="Pavan S."/>
            <person name="Mazzeo R."/>
            <person name="Moldovan C."/>
            <person name="Aiese Cigliano R."/>
            <person name="Del Cueto J."/>
            <person name="Ricciardi F."/>
            <person name="Lotti C."/>
            <person name="Ricciardi L."/>
            <person name="Dicenta F."/>
            <person name="Lopez-Marques R.L."/>
            <person name="Lindberg Moller B."/>
        </authorList>
    </citation>
    <scope>NUCLEOTIDE SEQUENCE</scope>
</reference>
<dbReference type="PANTHER" id="PTHR34836:SF6">
    <property type="entry name" value="PERIPLASMIC BINDING PROTEIN-LIKE I"/>
    <property type="match status" value="1"/>
</dbReference>
<name>A0A4Y1QZ46_PRUDU</name>
<evidence type="ECO:0000259" key="5">
    <source>
        <dbReference type="Pfam" id="PF01094"/>
    </source>
</evidence>
<dbReference type="InterPro" id="IPR001828">
    <property type="entry name" value="ANF_lig-bd_rcpt"/>
</dbReference>